<gene>
    <name evidence="3" type="ORF">C1SCF055_LOCUS7999</name>
</gene>
<evidence type="ECO:0000259" key="2">
    <source>
        <dbReference type="Pfam" id="PF01764"/>
    </source>
</evidence>
<comment type="caution">
    <text evidence="3">The sequence shown here is derived from an EMBL/GenBank/DDBJ whole genome shotgun (WGS) entry which is preliminary data.</text>
</comment>
<reference evidence="3" key="1">
    <citation type="submission" date="2022-10" db="EMBL/GenBank/DDBJ databases">
        <authorList>
            <person name="Chen Y."/>
            <person name="Dougan E. K."/>
            <person name="Chan C."/>
            <person name="Rhodes N."/>
            <person name="Thang M."/>
        </authorList>
    </citation>
    <scope>NUCLEOTIDE SEQUENCE</scope>
</reference>
<dbReference type="CDD" id="cd00741">
    <property type="entry name" value="Lipase"/>
    <property type="match status" value="1"/>
</dbReference>
<dbReference type="PANTHER" id="PTHR46023">
    <property type="entry name" value="LIPASE CLASS 3 PROTEIN-LIKE"/>
    <property type="match status" value="1"/>
</dbReference>
<evidence type="ECO:0000313" key="4">
    <source>
        <dbReference type="EMBL" id="CAL1133467.1"/>
    </source>
</evidence>
<reference evidence="4" key="2">
    <citation type="submission" date="2024-04" db="EMBL/GenBank/DDBJ databases">
        <authorList>
            <person name="Chen Y."/>
            <person name="Shah S."/>
            <person name="Dougan E. K."/>
            <person name="Thang M."/>
            <person name="Chan C."/>
        </authorList>
    </citation>
    <scope>NUCLEOTIDE SEQUENCE [LARGE SCALE GENOMIC DNA]</scope>
</reference>
<feature type="region of interest" description="Disordered" evidence="1">
    <location>
        <begin position="483"/>
        <end position="514"/>
    </location>
</feature>
<dbReference type="EMBL" id="CAMXCT010000535">
    <property type="protein sequence ID" value="CAI3980092.1"/>
    <property type="molecule type" value="Genomic_DNA"/>
</dbReference>
<evidence type="ECO:0000313" key="6">
    <source>
        <dbReference type="Proteomes" id="UP001152797"/>
    </source>
</evidence>
<evidence type="ECO:0000313" key="3">
    <source>
        <dbReference type="EMBL" id="CAI3980092.1"/>
    </source>
</evidence>
<feature type="region of interest" description="Disordered" evidence="1">
    <location>
        <begin position="381"/>
        <end position="402"/>
    </location>
</feature>
<dbReference type="SUPFAM" id="SSF53474">
    <property type="entry name" value="alpha/beta-Hydrolases"/>
    <property type="match status" value="1"/>
</dbReference>
<dbReference type="EMBL" id="CAMXCT030000535">
    <property type="protein sequence ID" value="CAL4767404.1"/>
    <property type="molecule type" value="Genomic_DNA"/>
</dbReference>
<accession>A0A9P1FN15</accession>
<dbReference type="InterPro" id="IPR029058">
    <property type="entry name" value="AB_hydrolase_fold"/>
</dbReference>
<dbReference type="InterPro" id="IPR002921">
    <property type="entry name" value="Fungal_lipase-type"/>
</dbReference>
<evidence type="ECO:0000313" key="5">
    <source>
        <dbReference type="EMBL" id="CAL4767404.1"/>
    </source>
</evidence>
<feature type="region of interest" description="Disordered" evidence="1">
    <location>
        <begin position="310"/>
        <end position="339"/>
    </location>
</feature>
<dbReference type="AlphaFoldDB" id="A0A9P1FN15"/>
<dbReference type="Proteomes" id="UP001152797">
    <property type="component" value="Unassembled WGS sequence"/>
</dbReference>
<feature type="domain" description="Fungal lipase-type" evidence="2">
    <location>
        <begin position="15"/>
        <end position="94"/>
    </location>
</feature>
<organism evidence="3">
    <name type="scientific">Cladocopium goreaui</name>
    <dbReference type="NCBI Taxonomy" id="2562237"/>
    <lineage>
        <taxon>Eukaryota</taxon>
        <taxon>Sar</taxon>
        <taxon>Alveolata</taxon>
        <taxon>Dinophyceae</taxon>
        <taxon>Suessiales</taxon>
        <taxon>Symbiodiniaceae</taxon>
        <taxon>Cladocopium</taxon>
    </lineage>
</organism>
<protein>
    <submittedName>
        <fullName evidence="5">Pumilio-like 3</fullName>
    </submittedName>
</protein>
<dbReference type="EMBL" id="CAMXCT020000535">
    <property type="protein sequence ID" value="CAL1133467.1"/>
    <property type="molecule type" value="Genomic_DNA"/>
</dbReference>
<sequence>MCSVVVKVNSSVAFAISNCGEENGYEVVLVGHSLGAAVAAACCVQLRAGPGALRTARCVCYAPPATVDPNQAAEAASYITSVVHDDDCIPRMSILSLLELYKSLVSYNWLPRATGLVGKMRADPQQAWFLELGDNAFRKTLEEQLESIWKEQAGQLVEEVKKLEKPRQEAHPLSIPGFIVHLYRCPGGYGIIKALDSNFRSIELSSSMVTDHFLSNYISALETLTAGVSASHHSKLQRLRDFLGDGDDVAEVAVQDRLTKASADRSDLIAETDYLTIDSSLHERHASTKAPENQKAFASDRVQANLAASGKNTMPQADVEVKAPPPLGDSVRTSGPDMRNFSELFGTEMGRRAQPITERQDLLGTTKCSFLDFRNEIESARKDPGRISQADSPRNRKEAEMSSTLAALPVAAKVPELQQAMDAERGFWDSKDGFGIGAEVSRRRREKDFRKDFKGDVHHLQRKQECLGSTQVKENIGLDSTCDASSRREALESARSQQRLKAPHSPIKHSGAKRSEPGFGIRIIAGTFREGFELEHFPFDVQVPILRNQFTVMTDFDLSGPLMQGI</sequence>
<dbReference type="GO" id="GO:0006629">
    <property type="term" value="P:lipid metabolic process"/>
    <property type="evidence" value="ECO:0007669"/>
    <property type="project" value="InterPro"/>
</dbReference>
<dbReference type="PANTHER" id="PTHR46023:SF6">
    <property type="entry name" value="LIPASE CLASS 3 FAMILY PROTEIN"/>
    <property type="match status" value="1"/>
</dbReference>
<dbReference type="Gene3D" id="3.40.50.1820">
    <property type="entry name" value="alpha/beta hydrolase"/>
    <property type="match status" value="1"/>
</dbReference>
<name>A0A9P1FN15_9DINO</name>
<keyword evidence="6" id="KW-1185">Reference proteome</keyword>
<dbReference type="Pfam" id="PF01764">
    <property type="entry name" value="Lipase_3"/>
    <property type="match status" value="1"/>
</dbReference>
<evidence type="ECO:0000256" key="1">
    <source>
        <dbReference type="SAM" id="MobiDB-lite"/>
    </source>
</evidence>
<proteinExistence type="predicted"/>
<dbReference type="OrthoDB" id="668540at2759"/>